<dbReference type="OrthoDB" id="428577at2759"/>
<evidence type="ECO:0000313" key="3">
    <source>
        <dbReference type="Proteomes" id="UP000075714"/>
    </source>
</evidence>
<name>A0A150GI56_GONPE</name>
<protein>
    <recommendedName>
        <fullName evidence="1">Ubiquitin-like domain-containing protein</fullName>
    </recommendedName>
</protein>
<gene>
    <name evidence="2" type="ORF">GPECTOR_21g732</name>
</gene>
<dbReference type="InterPro" id="IPR029071">
    <property type="entry name" value="Ubiquitin-like_domsf"/>
</dbReference>
<feature type="domain" description="Ubiquitin-like" evidence="1">
    <location>
        <begin position="1"/>
        <end position="77"/>
    </location>
</feature>
<dbReference type="Gene3D" id="3.10.20.90">
    <property type="entry name" value="Phosphatidylinositol 3-kinase Catalytic Subunit, Chain A, domain 1"/>
    <property type="match status" value="1"/>
</dbReference>
<comment type="caution">
    <text evidence="2">The sequence shown here is derived from an EMBL/GenBank/DDBJ whole genome shotgun (WGS) entry which is preliminary data.</text>
</comment>
<dbReference type="PROSITE" id="PS50053">
    <property type="entry name" value="UBIQUITIN_2"/>
    <property type="match status" value="1"/>
</dbReference>
<dbReference type="STRING" id="33097.A0A150GI56"/>
<keyword evidence="3" id="KW-1185">Reference proteome</keyword>
<dbReference type="Pfam" id="PF00240">
    <property type="entry name" value="ubiquitin"/>
    <property type="match status" value="1"/>
</dbReference>
<dbReference type="SUPFAM" id="SSF54236">
    <property type="entry name" value="Ubiquitin-like"/>
    <property type="match status" value="1"/>
</dbReference>
<dbReference type="InterPro" id="IPR000626">
    <property type="entry name" value="Ubiquitin-like_dom"/>
</dbReference>
<dbReference type="EMBL" id="LSYV01000022">
    <property type="protein sequence ID" value="KXZ49506.1"/>
    <property type="molecule type" value="Genomic_DNA"/>
</dbReference>
<sequence>MSMYVRVKRLKTTYFLHVEPTDTVLEVKQKLQELVDQPPESQQLHKGQTVLDDAKKLIDLKVENDDVLALCYLQPDGSFEPINISAFENEKAE</sequence>
<proteinExistence type="predicted"/>
<dbReference type="AlphaFoldDB" id="A0A150GI56"/>
<evidence type="ECO:0000313" key="2">
    <source>
        <dbReference type="EMBL" id="KXZ49506.1"/>
    </source>
</evidence>
<dbReference type="Proteomes" id="UP000075714">
    <property type="component" value="Unassembled WGS sequence"/>
</dbReference>
<accession>A0A150GI56</accession>
<dbReference type="PANTHER" id="PTHR47725">
    <property type="entry name" value="OS03G0364000 PROTEIN"/>
    <property type="match status" value="1"/>
</dbReference>
<evidence type="ECO:0000259" key="1">
    <source>
        <dbReference type="PROSITE" id="PS50053"/>
    </source>
</evidence>
<dbReference type="PANTHER" id="PTHR47725:SF2">
    <property type="entry name" value="UBIQUITIN-LIKE DOMAIN-CONTAINING PROTEIN"/>
    <property type="match status" value="1"/>
</dbReference>
<organism evidence="2 3">
    <name type="scientific">Gonium pectorale</name>
    <name type="common">Green alga</name>
    <dbReference type="NCBI Taxonomy" id="33097"/>
    <lineage>
        <taxon>Eukaryota</taxon>
        <taxon>Viridiplantae</taxon>
        <taxon>Chlorophyta</taxon>
        <taxon>core chlorophytes</taxon>
        <taxon>Chlorophyceae</taxon>
        <taxon>CS clade</taxon>
        <taxon>Chlamydomonadales</taxon>
        <taxon>Volvocaceae</taxon>
        <taxon>Gonium</taxon>
    </lineage>
</organism>
<dbReference type="SMART" id="SM00213">
    <property type="entry name" value="UBQ"/>
    <property type="match status" value="1"/>
</dbReference>
<reference evidence="3" key="1">
    <citation type="journal article" date="2016" name="Nat. Commun.">
        <title>The Gonium pectorale genome demonstrates co-option of cell cycle regulation during the evolution of multicellularity.</title>
        <authorList>
            <person name="Hanschen E.R."/>
            <person name="Marriage T.N."/>
            <person name="Ferris P.J."/>
            <person name="Hamaji T."/>
            <person name="Toyoda A."/>
            <person name="Fujiyama A."/>
            <person name="Neme R."/>
            <person name="Noguchi H."/>
            <person name="Minakuchi Y."/>
            <person name="Suzuki M."/>
            <person name="Kawai-Toyooka H."/>
            <person name="Smith D.R."/>
            <person name="Sparks H."/>
            <person name="Anderson J."/>
            <person name="Bakaric R."/>
            <person name="Luria V."/>
            <person name="Karger A."/>
            <person name="Kirschner M.W."/>
            <person name="Durand P.M."/>
            <person name="Michod R.E."/>
            <person name="Nozaki H."/>
            <person name="Olson B.J."/>
        </authorList>
    </citation>
    <scope>NUCLEOTIDE SEQUENCE [LARGE SCALE GENOMIC DNA]</scope>
    <source>
        <strain evidence="3">NIES-2863</strain>
    </source>
</reference>